<keyword evidence="4" id="KW-1185">Reference proteome</keyword>
<dbReference type="Pfam" id="PF00043">
    <property type="entry name" value="GST_C"/>
    <property type="match status" value="1"/>
</dbReference>
<evidence type="ECO:0000313" key="3">
    <source>
        <dbReference type="EMBL" id="MDM0043415.1"/>
    </source>
</evidence>
<accession>A0ABT7N6B0</accession>
<reference evidence="3" key="1">
    <citation type="submission" date="2023-06" db="EMBL/GenBank/DDBJ databases">
        <authorList>
            <person name="Jiang Y."/>
            <person name="Liu Q."/>
        </authorList>
    </citation>
    <scope>NUCLEOTIDE SEQUENCE</scope>
    <source>
        <strain evidence="3">CGMCC 1.12089</strain>
    </source>
</reference>
<organism evidence="3 4">
    <name type="scientific">Variovorax dokdonensis</name>
    <dbReference type="NCBI Taxonomy" id="344883"/>
    <lineage>
        <taxon>Bacteria</taxon>
        <taxon>Pseudomonadati</taxon>
        <taxon>Pseudomonadota</taxon>
        <taxon>Betaproteobacteria</taxon>
        <taxon>Burkholderiales</taxon>
        <taxon>Comamonadaceae</taxon>
        <taxon>Variovorax</taxon>
    </lineage>
</organism>
<feature type="domain" description="GST C-terminal" evidence="2">
    <location>
        <begin position="89"/>
        <end position="218"/>
    </location>
</feature>
<feature type="domain" description="GST N-terminal" evidence="1">
    <location>
        <begin position="1"/>
        <end position="86"/>
    </location>
</feature>
<dbReference type="InterPro" id="IPR036282">
    <property type="entry name" value="Glutathione-S-Trfase_C_sf"/>
</dbReference>
<dbReference type="Gene3D" id="1.20.1050.10">
    <property type="match status" value="1"/>
</dbReference>
<dbReference type="PROSITE" id="PS50405">
    <property type="entry name" value="GST_CTER"/>
    <property type="match status" value="1"/>
</dbReference>
<evidence type="ECO:0000313" key="4">
    <source>
        <dbReference type="Proteomes" id="UP001174908"/>
    </source>
</evidence>
<gene>
    <name evidence="3" type="ORF">QTH91_02885</name>
</gene>
<dbReference type="SUPFAM" id="SSF47616">
    <property type="entry name" value="GST C-terminal domain-like"/>
    <property type="match status" value="1"/>
</dbReference>
<comment type="caution">
    <text evidence="3">The sequence shown here is derived from an EMBL/GenBank/DDBJ whole genome shotgun (WGS) entry which is preliminary data.</text>
</comment>
<dbReference type="SFLD" id="SFLDG00358">
    <property type="entry name" value="Main_(cytGST)"/>
    <property type="match status" value="1"/>
</dbReference>
<dbReference type="EMBL" id="JASZYV010000001">
    <property type="protein sequence ID" value="MDM0043415.1"/>
    <property type="molecule type" value="Genomic_DNA"/>
</dbReference>
<dbReference type="InterPro" id="IPR040079">
    <property type="entry name" value="Glutathione_S-Trfase"/>
</dbReference>
<dbReference type="PANTHER" id="PTHR44051:SF2">
    <property type="entry name" value="HYPOTHETICAL GLUTATHIONE S-TRANSFERASE LIKE PROTEIN"/>
    <property type="match status" value="1"/>
</dbReference>
<dbReference type="PANTHER" id="PTHR44051">
    <property type="entry name" value="GLUTATHIONE S-TRANSFERASE-RELATED"/>
    <property type="match status" value="1"/>
</dbReference>
<name>A0ABT7N6B0_9BURK</name>
<dbReference type="Pfam" id="PF13417">
    <property type="entry name" value="GST_N_3"/>
    <property type="match status" value="1"/>
</dbReference>
<evidence type="ECO:0000259" key="2">
    <source>
        <dbReference type="PROSITE" id="PS50405"/>
    </source>
</evidence>
<dbReference type="SUPFAM" id="SSF52833">
    <property type="entry name" value="Thioredoxin-like"/>
    <property type="match status" value="1"/>
</dbReference>
<dbReference type="RefSeq" id="WP_286658525.1">
    <property type="nucleotide sequence ID" value="NZ_JASZYV010000001.1"/>
</dbReference>
<sequence>MYKLYGFAQSGNTFKVAMMLQALRQPWEPVHVPFGEFVGGLTRTDAWREANNPMGEVPILQDEDGRRMSQSGVILTRLARRHGAFGGATEEEQDEALRWMFFDNHKFTSFLATWRFMKSFAPVAPDPALEKFLRGRVEGAFAVVEKHLASREWMVGTQPTIADISLAGYLYYPPEESGYDIGRDYPAMARWLDRLQQNLPGWKPPYELLPGERIAPKR</sequence>
<protein>
    <submittedName>
        <fullName evidence="3">Glutathione S-transferase family protein</fullName>
    </submittedName>
</protein>
<evidence type="ECO:0000259" key="1">
    <source>
        <dbReference type="PROSITE" id="PS50404"/>
    </source>
</evidence>
<dbReference type="InterPro" id="IPR004046">
    <property type="entry name" value="GST_C"/>
</dbReference>
<dbReference type="InterPro" id="IPR004045">
    <property type="entry name" value="Glutathione_S-Trfase_N"/>
</dbReference>
<dbReference type="SFLD" id="SFLDS00019">
    <property type="entry name" value="Glutathione_Transferase_(cytos"/>
    <property type="match status" value="1"/>
</dbReference>
<dbReference type="InterPro" id="IPR010987">
    <property type="entry name" value="Glutathione-S-Trfase_C-like"/>
</dbReference>
<dbReference type="Gene3D" id="3.40.30.10">
    <property type="entry name" value="Glutaredoxin"/>
    <property type="match status" value="1"/>
</dbReference>
<dbReference type="PROSITE" id="PS50404">
    <property type="entry name" value="GST_NTER"/>
    <property type="match status" value="1"/>
</dbReference>
<dbReference type="Proteomes" id="UP001174908">
    <property type="component" value="Unassembled WGS sequence"/>
</dbReference>
<dbReference type="InterPro" id="IPR036249">
    <property type="entry name" value="Thioredoxin-like_sf"/>
</dbReference>
<proteinExistence type="predicted"/>